<evidence type="ECO:0000313" key="7">
    <source>
        <dbReference type="EMBL" id="MDN4471913.1"/>
    </source>
</evidence>
<accession>A0ABT8FYD1</accession>
<dbReference type="Gene3D" id="2.40.340.10">
    <property type="entry name" value="MoeA, C-terminal, domain IV"/>
    <property type="match status" value="1"/>
</dbReference>
<dbReference type="PANTHER" id="PTHR10192:SF5">
    <property type="entry name" value="GEPHYRIN"/>
    <property type="match status" value="1"/>
</dbReference>
<comment type="catalytic activity">
    <reaction evidence="4">
        <text>adenylyl-molybdopterin + molybdate = Mo-molybdopterin + AMP + H(+)</text>
        <dbReference type="Rhea" id="RHEA:35047"/>
        <dbReference type="ChEBI" id="CHEBI:15378"/>
        <dbReference type="ChEBI" id="CHEBI:36264"/>
        <dbReference type="ChEBI" id="CHEBI:62727"/>
        <dbReference type="ChEBI" id="CHEBI:71302"/>
        <dbReference type="ChEBI" id="CHEBI:456215"/>
        <dbReference type="EC" id="2.10.1.1"/>
    </reaction>
</comment>
<evidence type="ECO:0000256" key="3">
    <source>
        <dbReference type="ARBA" id="ARBA00022505"/>
    </source>
</evidence>
<dbReference type="EC" id="2.10.1.1" evidence="5"/>
<dbReference type="Gene3D" id="3.90.105.10">
    <property type="entry name" value="Molybdopterin biosynthesis moea protein, domain 2"/>
    <property type="match status" value="1"/>
</dbReference>
<comment type="similarity">
    <text evidence="2 5">Belongs to the MoeA family.</text>
</comment>
<dbReference type="SMART" id="SM00852">
    <property type="entry name" value="MoCF_biosynth"/>
    <property type="match status" value="1"/>
</dbReference>
<dbReference type="SUPFAM" id="SSF53218">
    <property type="entry name" value="Molybdenum cofactor biosynthesis proteins"/>
    <property type="match status" value="1"/>
</dbReference>
<keyword evidence="5" id="KW-0460">Magnesium</keyword>
<evidence type="ECO:0000256" key="5">
    <source>
        <dbReference type="RuleBase" id="RU365090"/>
    </source>
</evidence>
<dbReference type="Pfam" id="PF00994">
    <property type="entry name" value="MoCF_biosynth"/>
    <property type="match status" value="1"/>
</dbReference>
<comment type="cofactor">
    <cofactor evidence="5">
        <name>Mg(2+)</name>
        <dbReference type="ChEBI" id="CHEBI:18420"/>
    </cofactor>
</comment>
<protein>
    <recommendedName>
        <fullName evidence="5">Molybdopterin molybdenumtransferase</fullName>
        <ecNumber evidence="5">2.10.1.1</ecNumber>
    </recommendedName>
</protein>
<keyword evidence="5" id="KW-0501">Molybdenum cofactor biosynthesis</keyword>
<proteinExistence type="inferred from homology"/>
<dbReference type="SUPFAM" id="SSF63882">
    <property type="entry name" value="MoeA N-terminal region -like"/>
    <property type="match status" value="1"/>
</dbReference>
<comment type="caution">
    <text evidence="7">The sequence shown here is derived from an EMBL/GenBank/DDBJ whole genome shotgun (WGS) entry which is preliminary data.</text>
</comment>
<dbReference type="PANTHER" id="PTHR10192">
    <property type="entry name" value="MOLYBDOPTERIN BIOSYNTHESIS PROTEIN"/>
    <property type="match status" value="1"/>
</dbReference>
<sequence>MISRTLAEHRRIVAESLEPVPDLDVLIADAPGATLAEDLVAEIPVPAHAVASCEGYAVRADDVAQASPGEPVTLMVSHDVSVEARAPRRHIARTAARLGSGAPLPEGADAVVPVSMTDGGVARVTVTFPVAVGENVRPAGSELAPGRVLVPAGTRIGARQLAVAAALGRPRLLVHPTPRVVVVSVGSELFEPGDARGGVAESNGHMLAAMARDAGANAYRVGPVPDDRMRLAATLEDQLVRADVILTSGGLSGGREETLPDVLAQRGEFEVVDLALRPGGHHGFGFLDAGGGRRVPVIALPGRPPAAAVAFQAYVRQTLLAMSGRERSVGMVRARLTQAIDSPAGLAQAVAVRLIPHGDVPWAEPVGDPAAMTLADVAASDALLLVAEHATSLQREAFVECHPWER</sequence>
<keyword evidence="5" id="KW-0808">Transferase</keyword>
<reference evidence="7" key="1">
    <citation type="submission" date="2023-06" db="EMBL/GenBank/DDBJ databases">
        <title>SYSU T00b26.</title>
        <authorList>
            <person name="Gao L."/>
            <person name="Fang B.-Z."/>
            <person name="Li W.-J."/>
        </authorList>
    </citation>
    <scope>NUCLEOTIDE SEQUENCE</scope>
    <source>
        <strain evidence="7">SYSU T00b26</strain>
    </source>
</reference>
<dbReference type="InterPro" id="IPR036425">
    <property type="entry name" value="MoaB/Mog-like_dom_sf"/>
</dbReference>
<evidence type="ECO:0000256" key="4">
    <source>
        <dbReference type="ARBA" id="ARBA00047317"/>
    </source>
</evidence>
<dbReference type="SUPFAM" id="SSF63867">
    <property type="entry name" value="MoeA C-terminal domain-like"/>
    <property type="match status" value="1"/>
</dbReference>
<dbReference type="NCBIfam" id="NF045515">
    <property type="entry name" value="Glp_gephyrin"/>
    <property type="match status" value="1"/>
</dbReference>
<dbReference type="Proteomes" id="UP001172738">
    <property type="component" value="Unassembled WGS sequence"/>
</dbReference>
<feature type="domain" description="MoaB/Mog" evidence="6">
    <location>
        <begin position="181"/>
        <end position="321"/>
    </location>
</feature>
<dbReference type="InterPro" id="IPR036688">
    <property type="entry name" value="MoeA_C_domain_IV_sf"/>
</dbReference>
<comment type="function">
    <text evidence="1 5">Catalyzes the insertion of molybdate into adenylated molybdopterin with the concomitant release of AMP.</text>
</comment>
<dbReference type="InterPro" id="IPR036135">
    <property type="entry name" value="MoeA_linker/N_sf"/>
</dbReference>
<dbReference type="Gene3D" id="2.170.190.11">
    <property type="entry name" value="Molybdopterin biosynthesis moea protein, domain 3"/>
    <property type="match status" value="1"/>
</dbReference>
<dbReference type="Gene3D" id="3.40.980.10">
    <property type="entry name" value="MoaB/Mog-like domain"/>
    <property type="match status" value="1"/>
</dbReference>
<dbReference type="InterPro" id="IPR038987">
    <property type="entry name" value="MoeA-like"/>
</dbReference>
<evidence type="ECO:0000259" key="6">
    <source>
        <dbReference type="SMART" id="SM00852"/>
    </source>
</evidence>
<dbReference type="EMBL" id="JAUHPV010000002">
    <property type="protein sequence ID" value="MDN4471913.1"/>
    <property type="molecule type" value="Genomic_DNA"/>
</dbReference>
<dbReference type="InterPro" id="IPR005110">
    <property type="entry name" value="MoeA_linker/N"/>
</dbReference>
<dbReference type="Pfam" id="PF03453">
    <property type="entry name" value="MoeA_N"/>
    <property type="match status" value="1"/>
</dbReference>
<comment type="pathway">
    <text evidence="5">Cofactor biosynthesis; molybdopterin biosynthesis.</text>
</comment>
<evidence type="ECO:0000256" key="1">
    <source>
        <dbReference type="ARBA" id="ARBA00002901"/>
    </source>
</evidence>
<dbReference type="InterPro" id="IPR001453">
    <property type="entry name" value="MoaB/Mog_dom"/>
</dbReference>
<keyword evidence="3 5" id="KW-0500">Molybdenum</keyword>
<evidence type="ECO:0000313" key="8">
    <source>
        <dbReference type="Proteomes" id="UP001172738"/>
    </source>
</evidence>
<dbReference type="CDD" id="cd00887">
    <property type="entry name" value="MoeA"/>
    <property type="match status" value="1"/>
</dbReference>
<keyword evidence="8" id="KW-1185">Reference proteome</keyword>
<gene>
    <name evidence="7" type="ORF">QQX04_02760</name>
</gene>
<keyword evidence="5" id="KW-0479">Metal-binding</keyword>
<organism evidence="7 8">
    <name type="scientific">Demequina zhanjiangensis</name>
    <dbReference type="NCBI Taxonomy" id="3051659"/>
    <lineage>
        <taxon>Bacteria</taxon>
        <taxon>Bacillati</taxon>
        <taxon>Actinomycetota</taxon>
        <taxon>Actinomycetes</taxon>
        <taxon>Micrococcales</taxon>
        <taxon>Demequinaceae</taxon>
        <taxon>Demequina</taxon>
    </lineage>
</organism>
<name>A0ABT8FYD1_9MICO</name>
<evidence type="ECO:0000256" key="2">
    <source>
        <dbReference type="ARBA" id="ARBA00010763"/>
    </source>
</evidence>
<dbReference type="RefSeq" id="WP_301126068.1">
    <property type="nucleotide sequence ID" value="NZ_JAUHPV010000002.1"/>
</dbReference>